<proteinExistence type="predicted"/>
<organism evidence="1 2">
    <name type="scientific">Pseudophaeobacter arcticus</name>
    <dbReference type="NCBI Taxonomy" id="385492"/>
    <lineage>
        <taxon>Bacteria</taxon>
        <taxon>Pseudomonadati</taxon>
        <taxon>Pseudomonadota</taxon>
        <taxon>Alphaproteobacteria</taxon>
        <taxon>Rhodobacterales</taxon>
        <taxon>Paracoccaceae</taxon>
        <taxon>Pseudophaeobacter</taxon>
    </lineage>
</organism>
<evidence type="ECO:0000313" key="2">
    <source>
        <dbReference type="Proteomes" id="UP001441944"/>
    </source>
</evidence>
<keyword evidence="2" id="KW-1185">Reference proteome</keyword>
<name>A0ABQ0ALN8_9RHOB</name>
<gene>
    <name evidence="1" type="ORF">NBRC116598_22180</name>
</gene>
<dbReference type="EMBL" id="BAABWU010000007">
    <property type="protein sequence ID" value="GAA6196774.1"/>
    <property type="molecule type" value="Genomic_DNA"/>
</dbReference>
<dbReference type="Proteomes" id="UP001441944">
    <property type="component" value="Unassembled WGS sequence"/>
</dbReference>
<accession>A0ABQ0ALN8</accession>
<protein>
    <submittedName>
        <fullName evidence="1">Uncharacterized protein</fullName>
    </submittedName>
</protein>
<reference evidence="1 2" key="1">
    <citation type="submission" date="2024-04" db="EMBL/GenBank/DDBJ databases">
        <title>Draft genome sequence of Pseudophaeobacter arcticus NBRC 116598.</title>
        <authorList>
            <person name="Miyakawa T."/>
            <person name="Kusuya Y."/>
            <person name="Miura T."/>
        </authorList>
    </citation>
    <scope>NUCLEOTIDE SEQUENCE [LARGE SCALE GENOMIC DNA]</scope>
    <source>
        <strain evidence="1 2">SU-CL00105</strain>
    </source>
</reference>
<evidence type="ECO:0000313" key="1">
    <source>
        <dbReference type="EMBL" id="GAA6196774.1"/>
    </source>
</evidence>
<sequence>MQRLHDGDQNICGLGQSEVVLKTVCLSFAILCRDGLQLMAAEGNSPVPMPGETPI</sequence>
<comment type="caution">
    <text evidence="1">The sequence shown here is derived from an EMBL/GenBank/DDBJ whole genome shotgun (WGS) entry which is preliminary data.</text>
</comment>